<dbReference type="EMBL" id="HBGE01013285">
    <property type="protein sequence ID" value="CAD9102005.1"/>
    <property type="molecule type" value="Transcribed_RNA"/>
</dbReference>
<name>A0A7S1LEX6_ALECA</name>
<feature type="compositionally biased region" description="Basic and acidic residues" evidence="1">
    <location>
        <begin position="189"/>
        <end position="227"/>
    </location>
</feature>
<protein>
    <submittedName>
        <fullName evidence="2">Uncharacterized protein</fullName>
    </submittedName>
</protein>
<dbReference type="AlphaFoldDB" id="A0A7S1LEX6"/>
<evidence type="ECO:0000313" key="2">
    <source>
        <dbReference type="EMBL" id="CAD9102005.1"/>
    </source>
</evidence>
<feature type="region of interest" description="Disordered" evidence="1">
    <location>
        <begin position="189"/>
        <end position="309"/>
    </location>
</feature>
<proteinExistence type="predicted"/>
<feature type="compositionally biased region" description="Low complexity" evidence="1">
    <location>
        <begin position="228"/>
        <end position="242"/>
    </location>
</feature>
<organism evidence="2">
    <name type="scientific">Alexandrium catenella</name>
    <name type="common">Red tide dinoflagellate</name>
    <name type="synonym">Gonyaulax catenella</name>
    <dbReference type="NCBI Taxonomy" id="2925"/>
    <lineage>
        <taxon>Eukaryota</taxon>
        <taxon>Sar</taxon>
        <taxon>Alveolata</taxon>
        <taxon>Dinophyceae</taxon>
        <taxon>Gonyaulacales</taxon>
        <taxon>Pyrocystaceae</taxon>
        <taxon>Alexandrium</taxon>
    </lineage>
</organism>
<gene>
    <name evidence="2" type="ORF">ACAT0790_LOCUS7858</name>
</gene>
<evidence type="ECO:0000256" key="1">
    <source>
        <dbReference type="SAM" id="MobiDB-lite"/>
    </source>
</evidence>
<accession>A0A7S1LEX6</accession>
<feature type="compositionally biased region" description="Low complexity" evidence="1">
    <location>
        <begin position="264"/>
        <end position="280"/>
    </location>
</feature>
<sequence length="309" mass="32832">MVILAACSPAQAARRGRGGGFLSLSTEMQPQVVAQTLVKVEDEWRAEARASAECNATGALSGAGCEGGAPRRFGKSCPTVLSAVVRASAGDRGVVQEYLDEICAQEQLKGWRSRVCQTFSFAVTAAMTADVYENREELDVASVCRDFWKGLAEDEKAIVAKERAEQEASEREEAAKKAAVAKEAAEKAAKEAAELAERRQAEEATEAQRRQAEAAAEAKRQSEEEAARQAAAAQSAAEQVSAEADERQREVEKTLAEAQHAIQETESTQAQANATNASAALRAEEEPAVQNSTNASASGVNATQSVQKN</sequence>
<feature type="compositionally biased region" description="Polar residues" evidence="1">
    <location>
        <begin position="289"/>
        <end position="309"/>
    </location>
</feature>
<feature type="compositionally biased region" description="Basic and acidic residues" evidence="1">
    <location>
        <begin position="244"/>
        <end position="255"/>
    </location>
</feature>
<reference evidence="2" key="1">
    <citation type="submission" date="2021-01" db="EMBL/GenBank/DDBJ databases">
        <authorList>
            <person name="Corre E."/>
            <person name="Pelletier E."/>
            <person name="Niang G."/>
            <person name="Scheremetjew M."/>
            <person name="Finn R."/>
            <person name="Kale V."/>
            <person name="Holt S."/>
            <person name="Cochrane G."/>
            <person name="Meng A."/>
            <person name="Brown T."/>
            <person name="Cohen L."/>
        </authorList>
    </citation>
    <scope>NUCLEOTIDE SEQUENCE</scope>
    <source>
        <strain evidence="2">OF101</strain>
    </source>
</reference>